<protein>
    <recommendedName>
        <fullName evidence="2">DUF5899 domain-containing protein</fullName>
    </recommendedName>
</protein>
<feature type="domain" description="DUF5899" evidence="2">
    <location>
        <begin position="188"/>
        <end position="321"/>
    </location>
</feature>
<dbReference type="AlphaFoldDB" id="A0A6C0HRK1"/>
<evidence type="ECO:0000259" key="2">
    <source>
        <dbReference type="Pfam" id="PF19251"/>
    </source>
</evidence>
<proteinExistence type="predicted"/>
<dbReference type="EMBL" id="MN740003">
    <property type="protein sequence ID" value="QHT82766.1"/>
    <property type="molecule type" value="Genomic_DNA"/>
</dbReference>
<feature type="region of interest" description="Disordered" evidence="1">
    <location>
        <begin position="461"/>
        <end position="483"/>
    </location>
</feature>
<dbReference type="Pfam" id="PF19251">
    <property type="entry name" value="DUF5899"/>
    <property type="match status" value="1"/>
</dbReference>
<evidence type="ECO:0000313" key="3">
    <source>
        <dbReference type="EMBL" id="QHT82766.1"/>
    </source>
</evidence>
<feature type="compositionally biased region" description="Polar residues" evidence="1">
    <location>
        <begin position="465"/>
        <end position="481"/>
    </location>
</feature>
<accession>A0A6C0HRK1</accession>
<reference evidence="3" key="1">
    <citation type="journal article" date="2020" name="Nature">
        <title>Giant virus diversity and host interactions through global metagenomics.</title>
        <authorList>
            <person name="Schulz F."/>
            <person name="Roux S."/>
            <person name="Paez-Espino D."/>
            <person name="Jungbluth S."/>
            <person name="Walsh D.A."/>
            <person name="Denef V.J."/>
            <person name="McMahon K.D."/>
            <person name="Konstantinidis K.T."/>
            <person name="Eloe-Fadrosh E.A."/>
            <person name="Kyrpides N.C."/>
            <person name="Woyke T."/>
        </authorList>
    </citation>
    <scope>NUCLEOTIDE SEQUENCE</scope>
    <source>
        <strain evidence="3">GVMAG-M-3300023184-165</strain>
    </source>
</reference>
<dbReference type="InterPro" id="IPR045418">
    <property type="entry name" value="P2_DUF5899"/>
</dbReference>
<organism evidence="3">
    <name type="scientific">viral metagenome</name>
    <dbReference type="NCBI Taxonomy" id="1070528"/>
    <lineage>
        <taxon>unclassified sequences</taxon>
        <taxon>metagenomes</taxon>
        <taxon>organismal metagenomes</taxon>
    </lineage>
</organism>
<name>A0A6C0HRK1_9ZZZZ</name>
<evidence type="ECO:0000256" key="1">
    <source>
        <dbReference type="SAM" id="MobiDB-lite"/>
    </source>
</evidence>
<sequence length="602" mass="67560">MEFAIPLLALGGLYVVSNQEQDTPKTKSIRDRNRQERFTNMGAKRNYLPNTNTLPQNYPVPNENQITDTVQKYVNPNVASDKYFNQNSYENNQNKGVSVGNNIQQVYSLTGDYVAKTDFKHNNMIPFYGAKIKGQVYNNNMAETILDNMIGSGSQVIKKIEQAPLFKPEDNVQWAFGAPNSSDFYQSRVNPGMKNSNIKPFESEYVGPGLDQGYTNQGSGGYNSGMEARNAWLPKTVDELRVATNPKMEYTLENHQGPSYSHVQNVGILGKVEKYHPDTFYIQTQDRWLTTTGQEKGQMLRPIEEVHSTTRATTTQSYTGVAGPADRVANYVPSAYEDSKRNELPQCDVGPSTAIRRGDHTDAENCLRSHTNYSNNRSTMRQPDTMRSSFSRAIGAVIAPIMDAFNPTRREEYSNNYRVYGDAGSNVPDSYVLNPRDVTKTTIKETTLYTPNSYIGRQVEGGGYQTSKQTPITNQRDSTNCSYTGSAGGNSGGWGDMSYEAAYAQTNNESKEKSVVSRTNHGNTNIYNEQMNVCVSKNDCDRNNTRMWVPTNMPQMPMSKEEYGKIRAPQYYNQCIGCDRISPDILTAFRENPYTHSLTDSV</sequence>